<evidence type="ECO:0000313" key="3">
    <source>
        <dbReference type="EMBL" id="KKL18051.1"/>
    </source>
</evidence>
<dbReference type="InterPro" id="IPR002508">
    <property type="entry name" value="MurNAc-LAA_cat"/>
</dbReference>
<evidence type="ECO:0000259" key="2">
    <source>
        <dbReference type="Pfam" id="PF01520"/>
    </source>
</evidence>
<comment type="caution">
    <text evidence="3">The sequence shown here is derived from an EMBL/GenBank/DDBJ whole genome shotgun (WGS) entry which is preliminary data.</text>
</comment>
<evidence type="ECO:0000256" key="1">
    <source>
        <dbReference type="ARBA" id="ARBA00022801"/>
    </source>
</evidence>
<organism evidence="3">
    <name type="scientific">marine sediment metagenome</name>
    <dbReference type="NCBI Taxonomy" id="412755"/>
    <lineage>
        <taxon>unclassified sequences</taxon>
        <taxon>metagenomes</taxon>
        <taxon>ecological metagenomes</taxon>
    </lineage>
</organism>
<dbReference type="PANTHER" id="PTHR30404:SF0">
    <property type="entry name" value="N-ACETYLMURAMOYL-L-ALANINE AMIDASE AMIC"/>
    <property type="match status" value="1"/>
</dbReference>
<dbReference type="Gene3D" id="3.40.630.40">
    <property type="entry name" value="Zn-dependent exopeptidases"/>
    <property type="match status" value="1"/>
</dbReference>
<dbReference type="GO" id="GO:0008745">
    <property type="term" value="F:N-acetylmuramoyl-L-alanine amidase activity"/>
    <property type="evidence" value="ECO:0007669"/>
    <property type="project" value="InterPro"/>
</dbReference>
<dbReference type="SUPFAM" id="SSF53187">
    <property type="entry name" value="Zn-dependent exopeptidases"/>
    <property type="match status" value="1"/>
</dbReference>
<feature type="non-terminal residue" evidence="3">
    <location>
        <position position="66"/>
    </location>
</feature>
<dbReference type="EMBL" id="LAZR01039020">
    <property type="protein sequence ID" value="KKL18051.1"/>
    <property type="molecule type" value="Genomic_DNA"/>
</dbReference>
<keyword evidence="1" id="KW-0378">Hydrolase</keyword>
<feature type="domain" description="MurNAc-LAA" evidence="2">
    <location>
        <begin position="7"/>
        <end position="65"/>
    </location>
</feature>
<proteinExistence type="predicted"/>
<protein>
    <recommendedName>
        <fullName evidence="2">MurNAc-LAA domain-containing protein</fullName>
    </recommendedName>
</protein>
<dbReference type="CDD" id="cd02696">
    <property type="entry name" value="MurNAc-LAA"/>
    <property type="match status" value="1"/>
</dbReference>
<sequence>MNNPVRIFVDPGHGGQDSGAIFQGLYEKDVVLQISRVLAWMLENAGYESSISRTSDYFIGLTHRIE</sequence>
<dbReference type="AlphaFoldDB" id="A0A0F9DK33"/>
<dbReference type="GO" id="GO:0009253">
    <property type="term" value="P:peptidoglycan catabolic process"/>
    <property type="evidence" value="ECO:0007669"/>
    <property type="project" value="InterPro"/>
</dbReference>
<dbReference type="PANTHER" id="PTHR30404">
    <property type="entry name" value="N-ACETYLMURAMOYL-L-ALANINE AMIDASE"/>
    <property type="match status" value="1"/>
</dbReference>
<dbReference type="InterPro" id="IPR050695">
    <property type="entry name" value="N-acetylmuramoyl_amidase_3"/>
</dbReference>
<gene>
    <name evidence="3" type="ORF">LCGC14_2479430</name>
</gene>
<reference evidence="3" key="1">
    <citation type="journal article" date="2015" name="Nature">
        <title>Complex archaea that bridge the gap between prokaryotes and eukaryotes.</title>
        <authorList>
            <person name="Spang A."/>
            <person name="Saw J.H."/>
            <person name="Jorgensen S.L."/>
            <person name="Zaremba-Niedzwiedzka K."/>
            <person name="Martijn J."/>
            <person name="Lind A.E."/>
            <person name="van Eijk R."/>
            <person name="Schleper C."/>
            <person name="Guy L."/>
            <person name="Ettema T.J."/>
        </authorList>
    </citation>
    <scope>NUCLEOTIDE SEQUENCE</scope>
</reference>
<accession>A0A0F9DK33</accession>
<dbReference type="GO" id="GO:0030288">
    <property type="term" value="C:outer membrane-bounded periplasmic space"/>
    <property type="evidence" value="ECO:0007669"/>
    <property type="project" value="TreeGrafter"/>
</dbReference>
<name>A0A0F9DK33_9ZZZZ</name>
<dbReference type="Pfam" id="PF01520">
    <property type="entry name" value="Amidase_3"/>
    <property type="match status" value="1"/>
</dbReference>